<dbReference type="Proteomes" id="UP000829364">
    <property type="component" value="Chromosome 9"/>
</dbReference>
<evidence type="ECO:0000313" key="3">
    <source>
        <dbReference type="Proteomes" id="UP000829364"/>
    </source>
</evidence>
<sequence length="128" mass="14207">MSLRLERYDDDDGDGDCVELPSGRLVCRSHGFVVCGVCCVDFSFMDDILDEQGGGDKDGDEDEDEDKELRDEIIDLYELLSLEGRKKLHAQLGLAPPRDPSPPQHLDAKSSKTLCTPWEAPLRSPGRS</sequence>
<dbReference type="EMBL" id="CP086362">
    <property type="protein sequence ID" value="UNI23038.1"/>
    <property type="molecule type" value="Genomic_DNA"/>
</dbReference>
<feature type="region of interest" description="Disordered" evidence="1">
    <location>
        <begin position="91"/>
        <end position="128"/>
    </location>
</feature>
<dbReference type="KEGG" id="ptkz:JDV02_008881"/>
<proteinExistence type="predicted"/>
<protein>
    <submittedName>
        <fullName evidence="2">Ribonuclease H</fullName>
        <ecNumber evidence="2">3.1.26.4</ecNumber>
    </submittedName>
</protein>
<dbReference type="GO" id="GO:0004523">
    <property type="term" value="F:RNA-DNA hybrid ribonuclease activity"/>
    <property type="evidence" value="ECO:0007669"/>
    <property type="project" value="UniProtKB-EC"/>
</dbReference>
<dbReference type="RefSeq" id="XP_047846519.1">
    <property type="nucleotide sequence ID" value="XM_047990512.1"/>
</dbReference>
<evidence type="ECO:0000313" key="2">
    <source>
        <dbReference type="EMBL" id="UNI23038.1"/>
    </source>
</evidence>
<gene>
    <name evidence="2" type="ORF">JDV02_008881</name>
</gene>
<reference evidence="2" key="1">
    <citation type="submission" date="2021-11" db="EMBL/GenBank/DDBJ databases">
        <title>Purpureocillium_takamizusanense_genome.</title>
        <authorList>
            <person name="Nguyen N.-H."/>
        </authorList>
    </citation>
    <scope>NUCLEOTIDE SEQUENCE</scope>
    <source>
        <strain evidence="2">PT3</strain>
    </source>
</reference>
<dbReference type="AlphaFoldDB" id="A0A9Q8QMW4"/>
<organism evidence="2 3">
    <name type="scientific">Purpureocillium takamizusanense</name>
    <dbReference type="NCBI Taxonomy" id="2060973"/>
    <lineage>
        <taxon>Eukaryota</taxon>
        <taxon>Fungi</taxon>
        <taxon>Dikarya</taxon>
        <taxon>Ascomycota</taxon>
        <taxon>Pezizomycotina</taxon>
        <taxon>Sordariomycetes</taxon>
        <taxon>Hypocreomycetidae</taxon>
        <taxon>Hypocreales</taxon>
        <taxon>Ophiocordycipitaceae</taxon>
        <taxon>Purpureocillium</taxon>
    </lineage>
</organism>
<keyword evidence="3" id="KW-1185">Reference proteome</keyword>
<evidence type="ECO:0000256" key="1">
    <source>
        <dbReference type="SAM" id="MobiDB-lite"/>
    </source>
</evidence>
<dbReference type="GeneID" id="72070826"/>
<name>A0A9Q8QMW4_9HYPO</name>
<keyword evidence="2" id="KW-0378">Hydrolase</keyword>
<accession>A0A9Q8QMW4</accession>
<dbReference type="EC" id="3.1.26.4" evidence="2"/>